<accession>A0A225DSH7</accession>
<dbReference type="OrthoDB" id="295983at2"/>
<dbReference type="EMBL" id="NIDE01000003">
    <property type="protein sequence ID" value="OWK44251.1"/>
    <property type="molecule type" value="Genomic_DNA"/>
</dbReference>
<reference evidence="3" key="1">
    <citation type="submission" date="2017-06" db="EMBL/GenBank/DDBJ databases">
        <title>Genome analysis of Fimbriiglobus ruber SP5, the first member of the order Planctomycetales with confirmed chitinolytic capability.</title>
        <authorList>
            <person name="Ravin N.V."/>
            <person name="Rakitin A.L."/>
            <person name="Ivanova A.A."/>
            <person name="Beletsky A.V."/>
            <person name="Kulichevskaya I.S."/>
            <person name="Mardanov A.V."/>
            <person name="Dedysh S.N."/>
        </authorList>
    </citation>
    <scope>NUCLEOTIDE SEQUENCE [LARGE SCALE GENOMIC DNA]</scope>
    <source>
        <strain evidence="3">SP5</strain>
    </source>
</reference>
<name>A0A225DSH7_9BACT</name>
<protein>
    <submittedName>
        <fullName evidence="2">Uncharacterized protein</fullName>
    </submittedName>
</protein>
<evidence type="ECO:0000313" key="1">
    <source>
        <dbReference type="EMBL" id="OWK35331.1"/>
    </source>
</evidence>
<organism evidence="2 3">
    <name type="scientific">Fimbriiglobus ruber</name>
    <dbReference type="NCBI Taxonomy" id="1908690"/>
    <lineage>
        <taxon>Bacteria</taxon>
        <taxon>Pseudomonadati</taxon>
        <taxon>Planctomycetota</taxon>
        <taxon>Planctomycetia</taxon>
        <taxon>Gemmatales</taxon>
        <taxon>Gemmataceae</taxon>
        <taxon>Fimbriiglobus</taxon>
    </lineage>
</organism>
<reference evidence="2" key="2">
    <citation type="journal article" date="2018" name="Appl. Environ. Microbiol.">
        <title>Genome Analysis of Fimbriiglobus ruber SP5(T), a Planctomycete with Confirmed Chitinolytic Capability.</title>
        <authorList>
            <person name="Ravin N.V."/>
            <person name="Rakitin A.L."/>
            <person name="Ivanova A.A."/>
            <person name="Beletsky A.V."/>
            <person name="Kulichevskaya I.S."/>
            <person name="Mardanov A.V."/>
            <person name="Dedysh S.N."/>
        </authorList>
    </citation>
    <scope>NUCLEOTIDE SEQUENCE</scope>
    <source>
        <strain evidence="2">SP5</strain>
    </source>
</reference>
<dbReference type="AlphaFoldDB" id="A0A225DSH7"/>
<dbReference type="RefSeq" id="WP_088253558.1">
    <property type="nucleotide sequence ID" value="NZ_NIDE01000003.1"/>
</dbReference>
<dbReference type="EMBL" id="NIDE01000018">
    <property type="protein sequence ID" value="OWK35331.1"/>
    <property type="molecule type" value="Genomic_DNA"/>
</dbReference>
<comment type="caution">
    <text evidence="2">The sequence shown here is derived from an EMBL/GenBank/DDBJ whole genome shotgun (WGS) entry which is preliminary data.</text>
</comment>
<evidence type="ECO:0000313" key="2">
    <source>
        <dbReference type="EMBL" id="OWK44251.1"/>
    </source>
</evidence>
<gene>
    <name evidence="2" type="ORF">FRUB_02183</name>
    <name evidence="1" type="ORF">FRUB_09492</name>
</gene>
<proteinExistence type="predicted"/>
<keyword evidence="3" id="KW-1185">Reference proteome</keyword>
<evidence type="ECO:0000313" key="3">
    <source>
        <dbReference type="Proteomes" id="UP000214646"/>
    </source>
</evidence>
<dbReference type="Proteomes" id="UP000214646">
    <property type="component" value="Unassembled WGS sequence"/>
</dbReference>
<sequence length="88" mass="9626">MEPMPRLNRDAYIAVMRQQVEAMLGQVADAINNAKDGEIIAGSECQVRDLFGTLRQKAYEVGLQMRTDAAEAAFSPSAGRRVPEEAAE</sequence>